<evidence type="ECO:0000313" key="2">
    <source>
        <dbReference type="Proteomes" id="UP000814033"/>
    </source>
</evidence>
<proteinExistence type="predicted"/>
<accession>A0ACB8R949</accession>
<evidence type="ECO:0000313" key="1">
    <source>
        <dbReference type="EMBL" id="KAI0040305.1"/>
    </source>
</evidence>
<protein>
    <submittedName>
        <fullName evidence="1">Uncharacterized protein</fullName>
    </submittedName>
</protein>
<gene>
    <name evidence="1" type="ORF">FA95DRAFT_1503064</name>
</gene>
<comment type="caution">
    <text evidence="1">The sequence shown here is derived from an EMBL/GenBank/DDBJ whole genome shotgun (WGS) entry which is preliminary data.</text>
</comment>
<name>A0ACB8R949_9AGAM</name>
<reference evidence="1" key="2">
    <citation type="journal article" date="2022" name="New Phytol.">
        <title>Evolutionary transition to the ectomycorrhizal habit in the genomes of a hyperdiverse lineage of mushroom-forming fungi.</title>
        <authorList>
            <person name="Looney B."/>
            <person name="Miyauchi S."/>
            <person name="Morin E."/>
            <person name="Drula E."/>
            <person name="Courty P.E."/>
            <person name="Kohler A."/>
            <person name="Kuo A."/>
            <person name="LaButti K."/>
            <person name="Pangilinan J."/>
            <person name="Lipzen A."/>
            <person name="Riley R."/>
            <person name="Andreopoulos W."/>
            <person name="He G."/>
            <person name="Johnson J."/>
            <person name="Nolan M."/>
            <person name="Tritt A."/>
            <person name="Barry K.W."/>
            <person name="Grigoriev I.V."/>
            <person name="Nagy L.G."/>
            <person name="Hibbett D."/>
            <person name="Henrissat B."/>
            <person name="Matheny P.B."/>
            <person name="Labbe J."/>
            <person name="Martin F.M."/>
        </authorList>
    </citation>
    <scope>NUCLEOTIDE SEQUENCE</scope>
    <source>
        <strain evidence="1">FP105234-sp</strain>
    </source>
</reference>
<sequence length="338" mass="36242">MTASRARPRILYSPRFISYIALTLDPVATASIYGDSIATALAAEMPLRTYVGFVEMTAGLPSPHRRYHLCRCRLLSKGLPDPDPTRGIDETFCVPVGTASHPSGRKPINPSPPLPVWGDLYHHTMVFQELRLPTEYHDYSASPRLSNSDMATFELAAFTDGRDSDRAAAIYRAQHGDTSSSGSSPSPSSPASHPTGTSSLSHAAAAPGHNPAGTHLRADSGAGITPNGRVLTDVFLDAVADINLSNDESTISPIGSPGKTSWRLSEVAPDGGDWPTPDRNMTFDSAGDIALGMAQDYFGFENPRKRFTPIANYSLDLSSIEEISDGRLLVADCDALRK</sequence>
<reference evidence="1" key="1">
    <citation type="submission" date="2021-02" db="EMBL/GenBank/DDBJ databases">
        <authorList>
            <consortium name="DOE Joint Genome Institute"/>
            <person name="Ahrendt S."/>
            <person name="Looney B.P."/>
            <person name="Miyauchi S."/>
            <person name="Morin E."/>
            <person name="Drula E."/>
            <person name="Courty P.E."/>
            <person name="Chicoki N."/>
            <person name="Fauchery L."/>
            <person name="Kohler A."/>
            <person name="Kuo A."/>
            <person name="Labutti K."/>
            <person name="Pangilinan J."/>
            <person name="Lipzen A."/>
            <person name="Riley R."/>
            <person name="Andreopoulos W."/>
            <person name="He G."/>
            <person name="Johnson J."/>
            <person name="Barry K.W."/>
            <person name="Grigoriev I.V."/>
            <person name="Nagy L."/>
            <person name="Hibbett D."/>
            <person name="Henrissat B."/>
            <person name="Matheny P.B."/>
            <person name="Labbe J."/>
            <person name="Martin F."/>
        </authorList>
    </citation>
    <scope>NUCLEOTIDE SEQUENCE</scope>
    <source>
        <strain evidence="1">FP105234-sp</strain>
    </source>
</reference>
<dbReference type="Proteomes" id="UP000814033">
    <property type="component" value="Unassembled WGS sequence"/>
</dbReference>
<dbReference type="EMBL" id="MU276208">
    <property type="protein sequence ID" value="KAI0040305.1"/>
    <property type="molecule type" value="Genomic_DNA"/>
</dbReference>
<keyword evidence="2" id="KW-1185">Reference proteome</keyword>
<organism evidence="1 2">
    <name type="scientific">Auriscalpium vulgare</name>
    <dbReference type="NCBI Taxonomy" id="40419"/>
    <lineage>
        <taxon>Eukaryota</taxon>
        <taxon>Fungi</taxon>
        <taxon>Dikarya</taxon>
        <taxon>Basidiomycota</taxon>
        <taxon>Agaricomycotina</taxon>
        <taxon>Agaricomycetes</taxon>
        <taxon>Russulales</taxon>
        <taxon>Auriscalpiaceae</taxon>
        <taxon>Auriscalpium</taxon>
    </lineage>
</organism>